<dbReference type="EMBL" id="CP051685">
    <property type="protein sequence ID" value="QJE02568.1"/>
    <property type="molecule type" value="Genomic_DNA"/>
</dbReference>
<dbReference type="InterPro" id="IPR050534">
    <property type="entry name" value="Coronavir_polyprotein_1ab"/>
</dbReference>
<dbReference type="AlphaFoldDB" id="A0A7Z2W0L4"/>
<dbReference type="GO" id="GO:0005524">
    <property type="term" value="F:ATP binding"/>
    <property type="evidence" value="ECO:0007669"/>
    <property type="project" value="UniProtKB-KW"/>
</dbReference>
<reference evidence="7 8" key="1">
    <citation type="submission" date="2020-04" db="EMBL/GenBank/DDBJ databases">
        <title>Genome sequencing of novel species.</title>
        <authorList>
            <person name="Heo J."/>
            <person name="Kim S.-J."/>
            <person name="Kim J.-S."/>
            <person name="Hong S.-B."/>
            <person name="Kwon S.-W."/>
        </authorList>
    </citation>
    <scope>NUCLEOTIDE SEQUENCE [LARGE SCALE GENOMIC DNA]</scope>
    <source>
        <strain evidence="7 8">GN2-R2</strain>
    </source>
</reference>
<evidence type="ECO:0000256" key="5">
    <source>
        <dbReference type="SAM" id="MobiDB-lite"/>
    </source>
</evidence>
<dbReference type="GO" id="GO:0016787">
    <property type="term" value="F:hydrolase activity"/>
    <property type="evidence" value="ECO:0007669"/>
    <property type="project" value="UniProtKB-KW"/>
</dbReference>
<dbReference type="Proteomes" id="UP000502415">
    <property type="component" value="Chromosome"/>
</dbReference>
<gene>
    <name evidence="7" type="ORF">HH212_23200</name>
</gene>
<evidence type="ECO:0000256" key="1">
    <source>
        <dbReference type="ARBA" id="ARBA00022741"/>
    </source>
</evidence>
<keyword evidence="1" id="KW-0547">Nucleotide-binding</keyword>
<keyword evidence="2" id="KW-0378">Hydrolase</keyword>
<dbReference type="InterPro" id="IPR047187">
    <property type="entry name" value="SF1_C_Upf1"/>
</dbReference>
<dbReference type="GO" id="GO:0043139">
    <property type="term" value="F:5'-3' DNA helicase activity"/>
    <property type="evidence" value="ECO:0007669"/>
    <property type="project" value="TreeGrafter"/>
</dbReference>
<dbReference type="Gene3D" id="3.40.50.300">
    <property type="entry name" value="P-loop containing nucleotide triphosphate hydrolases"/>
    <property type="match status" value="3"/>
</dbReference>
<dbReference type="PANTHER" id="PTHR43788:SF8">
    <property type="entry name" value="DNA-BINDING PROTEIN SMUBP-2"/>
    <property type="match status" value="1"/>
</dbReference>
<dbReference type="RefSeq" id="WP_170204651.1">
    <property type="nucleotide sequence ID" value="NZ_CP051685.1"/>
</dbReference>
<evidence type="ECO:0000259" key="6">
    <source>
        <dbReference type="Pfam" id="PF13087"/>
    </source>
</evidence>
<evidence type="ECO:0000256" key="4">
    <source>
        <dbReference type="ARBA" id="ARBA00022840"/>
    </source>
</evidence>
<sequence length="1086" mass="118531">MTNSYFPTVRYWLEVESLVYPDLPRTRANGSIKTCRYQDRMPWEAQSGQPPSADAREPARGRGQAGLFNDDHKYFVYFGLVDRAILEHELRAQYRPPAPDEHYDGNQARPDSGRTFLCAVEVDAHGMPDLDTLQVAAFAVAFAAKKHGTRMRHDELEALLADFAANRAARAGGGVDGAWFAALVDTLCAQLAWGPAELMAREQLCVQRVTTVRKDGKPLRHPPELAPINSFYVEDLERIADAAERGEYAPQVARYLDGERSRDKPGGQRIDVTRLDVIDQLLHPARFPAGRWPSRFPLFMMQQVAVNGCFETVRDGGIFSVNGPPGTGKTTLLMDVIAARIVERATLMAGFDDPAQAFAKGPGTIAYPAFNGGAALAGSSFAVDERLLDFGIVVASSNNNAVENITRDLPSAARIDPALASVDGQPFDYFAATADAVLAPAPKAAGEGEDETEAAQAGLVKSWGLISVPLGKKANRNRAAFELGRHGMFGIARALEGLPLEETDWTTARRRFAAALHAVQALQAEIVAYDRLDASLRDARKRQHAAAAEVERAGAAHGAARQAEQVWETREQDIRARRDANLAEHDRLEDAWGFFRRIVGALLGTRGYAGFQAQRRALDQGRDALRTEMAGVKRGALQYQQRSAELRRAHEGAQAAQAAAQAAGLELERERTRLRAALGEAAFDPAAFAALPVEEQHKRLPRSNARLHAARAALFVEALRLQRAFVKNAGKAFETNFRLALAMLEGQPFLAPHLPAIAPHLWATFFMVVPVVSSTFASFARCFKDLGEGQLGLLLVDEAGQAVPAHALGAFWRSRRALVVGDPLQVEPVIRMDAQLDLAILAHHGAPERHALTRWSAQHLADRGNRFGAEVVQHDGAALWVGSPLRVHRRCAEPMFSLSNRIAYNGKMVDGMDPAQEAAATAERPLLGPSRWIHVDNDDFVDHFNRAEGQAALELVLRCRRQGATTGTHGLPDLFVVSPFVSAADGVAALLRERQREWAGGAGDEVVAEWLKTHVGTVHTFQGKECDTVLFVLGGRSGRARQWAGSRPNIVNVAVTRARRRLVVIGNRDAWRRTVFGAALAEALPG</sequence>
<keyword evidence="3" id="KW-0347">Helicase</keyword>
<name>A0A7Z2W0L4_9BURK</name>
<evidence type="ECO:0000256" key="2">
    <source>
        <dbReference type="ARBA" id="ARBA00022801"/>
    </source>
</evidence>
<organism evidence="7 8">
    <name type="scientific">Massilia forsythiae</name>
    <dbReference type="NCBI Taxonomy" id="2728020"/>
    <lineage>
        <taxon>Bacteria</taxon>
        <taxon>Pseudomonadati</taxon>
        <taxon>Pseudomonadota</taxon>
        <taxon>Betaproteobacteria</taxon>
        <taxon>Burkholderiales</taxon>
        <taxon>Oxalobacteraceae</taxon>
        <taxon>Telluria group</taxon>
        <taxon>Massilia</taxon>
    </lineage>
</organism>
<feature type="region of interest" description="Disordered" evidence="5">
    <location>
        <begin position="40"/>
        <end position="63"/>
    </location>
</feature>
<protein>
    <recommendedName>
        <fullName evidence="6">DNA2/NAM7 helicase-like C-terminal domain-containing protein</fullName>
    </recommendedName>
</protein>
<dbReference type="CDD" id="cd18808">
    <property type="entry name" value="SF1_C_Upf1"/>
    <property type="match status" value="1"/>
</dbReference>
<dbReference type="KEGG" id="mfy:HH212_23200"/>
<keyword evidence="4" id="KW-0067">ATP-binding</keyword>
<evidence type="ECO:0000256" key="3">
    <source>
        <dbReference type="ARBA" id="ARBA00022806"/>
    </source>
</evidence>
<keyword evidence="8" id="KW-1185">Reference proteome</keyword>
<dbReference type="InterPro" id="IPR041679">
    <property type="entry name" value="DNA2/NAM7-like_C"/>
</dbReference>
<dbReference type="PANTHER" id="PTHR43788">
    <property type="entry name" value="DNA2/NAM7 HELICASE FAMILY MEMBER"/>
    <property type="match status" value="1"/>
</dbReference>
<dbReference type="SUPFAM" id="SSF52540">
    <property type="entry name" value="P-loop containing nucleoside triphosphate hydrolases"/>
    <property type="match status" value="1"/>
</dbReference>
<evidence type="ECO:0000313" key="8">
    <source>
        <dbReference type="Proteomes" id="UP000502415"/>
    </source>
</evidence>
<feature type="domain" description="DNA2/NAM7 helicase-like C-terminal" evidence="6">
    <location>
        <begin position="885"/>
        <end position="1068"/>
    </location>
</feature>
<proteinExistence type="predicted"/>
<accession>A0A7Z2W0L4</accession>
<evidence type="ECO:0000313" key="7">
    <source>
        <dbReference type="EMBL" id="QJE02568.1"/>
    </source>
</evidence>
<dbReference type="Pfam" id="PF13087">
    <property type="entry name" value="AAA_12"/>
    <property type="match status" value="1"/>
</dbReference>
<dbReference type="InterPro" id="IPR027417">
    <property type="entry name" value="P-loop_NTPase"/>
</dbReference>